<feature type="transmembrane region" description="Helical" evidence="3">
    <location>
        <begin position="125"/>
        <end position="145"/>
    </location>
</feature>
<evidence type="ECO:0000256" key="1">
    <source>
        <dbReference type="ARBA" id="ARBA00022737"/>
    </source>
</evidence>
<feature type="coiled-coil region" evidence="2">
    <location>
        <begin position="364"/>
        <end position="406"/>
    </location>
</feature>
<dbReference type="Proteomes" id="UP000022910">
    <property type="component" value="Unassembled WGS sequence"/>
</dbReference>
<name>A0A015KN26_RHIIW</name>
<evidence type="ECO:0008006" key="6">
    <source>
        <dbReference type="Google" id="ProtNLM"/>
    </source>
</evidence>
<feature type="transmembrane region" description="Helical" evidence="3">
    <location>
        <begin position="60"/>
        <end position="83"/>
    </location>
</feature>
<keyword evidence="2" id="KW-0175">Coiled coil</keyword>
<evidence type="ECO:0000256" key="3">
    <source>
        <dbReference type="SAM" id="Phobius"/>
    </source>
</evidence>
<dbReference type="GO" id="GO:0005216">
    <property type="term" value="F:monoatomic ion channel activity"/>
    <property type="evidence" value="ECO:0007669"/>
    <property type="project" value="InterPro"/>
</dbReference>
<protein>
    <recommendedName>
        <fullName evidence="6">Ion transport domain-containing protein</fullName>
    </recommendedName>
</protein>
<evidence type="ECO:0000313" key="5">
    <source>
        <dbReference type="Proteomes" id="UP000022910"/>
    </source>
</evidence>
<gene>
    <name evidence="4" type="ORF">RirG_100300</name>
</gene>
<reference evidence="4 5" key="1">
    <citation type="submission" date="2014-02" db="EMBL/GenBank/DDBJ databases">
        <title>Single nucleus genome sequencing reveals high similarity among nuclei of an endomycorrhizal fungus.</title>
        <authorList>
            <person name="Lin K."/>
            <person name="Geurts R."/>
            <person name="Zhang Z."/>
            <person name="Limpens E."/>
            <person name="Saunders D.G."/>
            <person name="Mu D."/>
            <person name="Pang E."/>
            <person name="Cao H."/>
            <person name="Cha H."/>
            <person name="Lin T."/>
            <person name="Zhou Q."/>
            <person name="Shang Y."/>
            <person name="Li Y."/>
            <person name="Ivanov S."/>
            <person name="Sharma T."/>
            <person name="Velzen R.V."/>
            <person name="Ruijter N.D."/>
            <person name="Aanen D.K."/>
            <person name="Win J."/>
            <person name="Kamoun S."/>
            <person name="Bisseling T."/>
            <person name="Huang S."/>
        </authorList>
    </citation>
    <scope>NUCLEOTIDE SEQUENCE [LARGE SCALE GENOMIC DNA]</scope>
    <source>
        <strain evidence="5">DAOM197198w</strain>
    </source>
</reference>
<dbReference type="GO" id="GO:0005886">
    <property type="term" value="C:plasma membrane"/>
    <property type="evidence" value="ECO:0007669"/>
    <property type="project" value="TreeGrafter"/>
</dbReference>
<dbReference type="PANTHER" id="PTHR10582">
    <property type="entry name" value="TRANSIENT RECEPTOR POTENTIAL ION CHANNEL PROTEIN"/>
    <property type="match status" value="1"/>
</dbReference>
<dbReference type="EMBL" id="JEMT01017050">
    <property type="protein sequence ID" value="EXX68964.1"/>
    <property type="molecule type" value="Genomic_DNA"/>
</dbReference>
<accession>A0A015KN26</accession>
<proteinExistence type="predicted"/>
<keyword evidence="3" id="KW-0472">Membrane</keyword>
<feature type="transmembrane region" description="Helical" evidence="3">
    <location>
        <begin position="250"/>
        <end position="273"/>
    </location>
</feature>
<dbReference type="PANTHER" id="PTHR10582:SF2">
    <property type="entry name" value="INACTIVE"/>
    <property type="match status" value="1"/>
</dbReference>
<dbReference type="HOGENOM" id="CLU_052548_2_0_1"/>
<feature type="transmembrane region" description="Helical" evidence="3">
    <location>
        <begin position="95"/>
        <end position="119"/>
    </location>
</feature>
<keyword evidence="5" id="KW-1185">Reference proteome</keyword>
<dbReference type="GO" id="GO:0098703">
    <property type="term" value="P:calcium ion import across plasma membrane"/>
    <property type="evidence" value="ECO:0007669"/>
    <property type="project" value="TreeGrafter"/>
</dbReference>
<dbReference type="AlphaFoldDB" id="A0A015KN26"/>
<organism evidence="4 5">
    <name type="scientific">Rhizophagus irregularis (strain DAOM 197198w)</name>
    <name type="common">Glomus intraradices</name>
    <dbReference type="NCBI Taxonomy" id="1432141"/>
    <lineage>
        <taxon>Eukaryota</taxon>
        <taxon>Fungi</taxon>
        <taxon>Fungi incertae sedis</taxon>
        <taxon>Mucoromycota</taxon>
        <taxon>Glomeromycotina</taxon>
        <taxon>Glomeromycetes</taxon>
        <taxon>Glomerales</taxon>
        <taxon>Glomeraceae</taxon>
        <taxon>Rhizophagus</taxon>
    </lineage>
</organism>
<keyword evidence="3" id="KW-0812">Transmembrane</keyword>
<evidence type="ECO:0000313" key="4">
    <source>
        <dbReference type="EMBL" id="EXX68964.1"/>
    </source>
</evidence>
<dbReference type="InterPro" id="IPR024862">
    <property type="entry name" value="TRPV"/>
</dbReference>
<evidence type="ECO:0000256" key="2">
    <source>
        <dbReference type="SAM" id="Coils"/>
    </source>
</evidence>
<keyword evidence="1" id="KW-0677">Repeat</keyword>
<sequence>MITFMIPYINFVNYSKDYNWFLELIKPQPSPFTETMNRNIYKTWNGEALINFKWNAYGKYYYAMIWILFMALLGCFTTAATIPQKYINEEVRQQLFIASIILGFIHLILEIRQFFYKIIEWFKNFWNIFDIIAYVLSIYTSIYWLQTNDKNNNNFAHAFYILLSPKSEFSLEQYNTNNNDDPNNPWNLAPSYSQIDNNGNINSNPLMIQIPDGNTNLFMDFKTSLFATYLFLIGDSSALSNWTYTENPSIAVLIVLFSLLIVIYLMNLLIGLLSNAIEEDNNRVSYLMQTAEILAEIELFYLLPNQRRWQTWFPEVIHYYADADKTREEIQRLIKEGEWDTKEFTEMRNDLLKVLKIKHNPIDNEAIMEKLKSHDEKLEKLEKLDKLEELEKLKELEKLLKEICAK</sequence>
<comment type="caution">
    <text evidence="4">The sequence shown here is derived from an EMBL/GenBank/DDBJ whole genome shotgun (WGS) entry which is preliminary data.</text>
</comment>
<keyword evidence="3" id="KW-1133">Transmembrane helix</keyword>